<evidence type="ECO:0000313" key="4">
    <source>
        <dbReference type="EMBL" id="MBB4897740.1"/>
    </source>
</evidence>
<keyword evidence="2" id="KW-0472">Membrane</keyword>
<comment type="caution">
    <text evidence="4">The sequence shown here is derived from an EMBL/GenBank/DDBJ whole genome shotgun (WGS) entry which is preliminary data.</text>
</comment>
<feature type="region of interest" description="Disordered" evidence="1">
    <location>
        <begin position="1"/>
        <end position="25"/>
    </location>
</feature>
<accession>A0A7W7PRC2</accession>
<keyword evidence="2" id="KW-1133">Transmembrane helix</keyword>
<dbReference type="EMBL" id="JACHJI010000002">
    <property type="protein sequence ID" value="MBB4897740.1"/>
    <property type="molecule type" value="Genomic_DNA"/>
</dbReference>
<dbReference type="Pfam" id="PF21725">
    <property type="entry name" value="T7SS_signal"/>
    <property type="match status" value="1"/>
</dbReference>
<feature type="region of interest" description="Disordered" evidence="1">
    <location>
        <begin position="115"/>
        <end position="152"/>
    </location>
</feature>
<protein>
    <recommendedName>
        <fullName evidence="3">Putative T7SS secretion signal domain-containing protein</fullName>
    </recommendedName>
</protein>
<evidence type="ECO:0000256" key="2">
    <source>
        <dbReference type="SAM" id="Phobius"/>
    </source>
</evidence>
<dbReference type="InterPro" id="IPR049082">
    <property type="entry name" value="T7SS_signal"/>
</dbReference>
<dbReference type="RefSeq" id="WP_184818717.1">
    <property type="nucleotide sequence ID" value="NZ_BMTI01000013.1"/>
</dbReference>
<sequence>MSASSKPRPRDWHPLAESDPVPGDAEEIRDEVKHMKSVASALRDQAERLRKIKNDDELKGKYAGKLREDSEVLEKHLREVASRYERVHVHLSNWANDLEYYQGEADKVLANAKKEQEQLDAEKAKKDSGDSDTPKPSESETEGDPLHKYRTQLSGITRDRDERAGHYAKKIREEIDDIIEDSFWDDIKGWIHDNVDAIKLVLDLAGWAATFLGMLAPFLAFIPIIGQIVIAISIFVALSRFIMFLAGEASLTEVFVDCIGLMAFGAGLKMLGKLKVANSAVKTASKAQRTTRLKDAVRANKAAREEISRVLATTSDDGLKSFARDSLNRLRREILDNAGRVTDEAPVSLNRFEKIGLGNSDARALMENIRRNADAFPESGAEALGKSQNYYRAAVTAAVTGTAADLTDKALGESPLFPGKPFYAPYEDGKGEFIKLPEDTHW</sequence>
<keyword evidence="5" id="KW-1185">Reference proteome</keyword>
<reference evidence="4 5" key="1">
    <citation type="submission" date="2020-08" db="EMBL/GenBank/DDBJ databases">
        <title>Genomic Encyclopedia of Type Strains, Phase III (KMG-III): the genomes of soil and plant-associated and newly described type strains.</title>
        <authorList>
            <person name="Whitman W."/>
        </authorList>
    </citation>
    <scope>NUCLEOTIDE SEQUENCE [LARGE SCALE GENOMIC DNA]</scope>
    <source>
        <strain evidence="4 5">CECT 3273</strain>
    </source>
</reference>
<organism evidence="4 5">
    <name type="scientific">Streptomyces griseomycini</name>
    <dbReference type="NCBI Taxonomy" id="66895"/>
    <lineage>
        <taxon>Bacteria</taxon>
        <taxon>Bacillati</taxon>
        <taxon>Actinomycetota</taxon>
        <taxon>Actinomycetes</taxon>
        <taxon>Kitasatosporales</taxon>
        <taxon>Streptomycetaceae</taxon>
        <taxon>Streptomyces</taxon>
    </lineage>
</organism>
<evidence type="ECO:0000313" key="5">
    <source>
        <dbReference type="Proteomes" id="UP000579523"/>
    </source>
</evidence>
<feature type="compositionally biased region" description="Basic and acidic residues" evidence="1">
    <location>
        <begin position="115"/>
        <end position="138"/>
    </location>
</feature>
<gene>
    <name evidence="4" type="ORF">FHS37_001767</name>
</gene>
<evidence type="ECO:0000259" key="3">
    <source>
        <dbReference type="Pfam" id="PF21725"/>
    </source>
</evidence>
<keyword evidence="2" id="KW-0812">Transmembrane</keyword>
<dbReference type="Proteomes" id="UP000579523">
    <property type="component" value="Unassembled WGS sequence"/>
</dbReference>
<feature type="transmembrane region" description="Helical" evidence="2">
    <location>
        <begin position="254"/>
        <end position="272"/>
    </location>
</feature>
<proteinExistence type="predicted"/>
<dbReference type="AlphaFoldDB" id="A0A7W7PRC2"/>
<name>A0A7W7PRC2_9ACTN</name>
<evidence type="ECO:0000256" key="1">
    <source>
        <dbReference type="SAM" id="MobiDB-lite"/>
    </source>
</evidence>
<feature type="domain" description="Putative T7SS secretion signal" evidence="3">
    <location>
        <begin position="21"/>
        <end position="174"/>
    </location>
</feature>